<organism evidence="1 2">
    <name type="scientific">Christiangramia flava JLT2011</name>
    <dbReference type="NCBI Taxonomy" id="1229726"/>
    <lineage>
        <taxon>Bacteria</taxon>
        <taxon>Pseudomonadati</taxon>
        <taxon>Bacteroidota</taxon>
        <taxon>Flavobacteriia</taxon>
        <taxon>Flavobacteriales</taxon>
        <taxon>Flavobacteriaceae</taxon>
        <taxon>Christiangramia</taxon>
    </lineage>
</organism>
<keyword evidence="2" id="KW-1185">Reference proteome</keyword>
<dbReference type="RefSeq" id="WP_257787366.1">
    <property type="nucleotide sequence ID" value="NZ_AMRU01000004.1"/>
</dbReference>
<accession>A0A1L7I9T3</accession>
<dbReference type="KEGG" id="gfl:GRFL_3229"/>
<name>A0A1L7I9T3_9FLAO</name>
<proteinExistence type="predicted"/>
<dbReference type="EMBL" id="CP016359">
    <property type="protein sequence ID" value="APU69953.1"/>
    <property type="molecule type" value="Genomic_DNA"/>
</dbReference>
<reference evidence="1 2" key="1">
    <citation type="submission" date="2016-07" db="EMBL/GenBank/DDBJ databases">
        <title>Multi-omics approach to identify versatile polysaccharide utilization systems of a marine flavobacterium Gramella flava.</title>
        <authorList>
            <person name="Tang K."/>
        </authorList>
    </citation>
    <scope>NUCLEOTIDE SEQUENCE [LARGE SCALE GENOMIC DNA]</scope>
    <source>
        <strain evidence="1 2">JLT2011</strain>
    </source>
</reference>
<dbReference type="STRING" id="1229726.GRFL_3229"/>
<evidence type="ECO:0000313" key="2">
    <source>
        <dbReference type="Proteomes" id="UP000186230"/>
    </source>
</evidence>
<dbReference type="Proteomes" id="UP000186230">
    <property type="component" value="Chromosome"/>
</dbReference>
<sequence length="44" mass="5299">MTTLSNIIRDFGFGREANLTHRRSFMNSKTDSSRDCWYNRRHYG</sequence>
<evidence type="ECO:0000313" key="1">
    <source>
        <dbReference type="EMBL" id="APU69953.1"/>
    </source>
</evidence>
<gene>
    <name evidence="1" type="ORF">GRFL_3229</name>
</gene>
<protein>
    <submittedName>
        <fullName evidence="1">Uncharacterized protein</fullName>
    </submittedName>
</protein>
<dbReference type="AlphaFoldDB" id="A0A1L7I9T3"/>